<proteinExistence type="predicted"/>
<dbReference type="EMBL" id="JBHUHD010000001">
    <property type="protein sequence ID" value="MFD2142898.1"/>
    <property type="molecule type" value="Genomic_DNA"/>
</dbReference>
<sequence>MKNLVQDGKTLKVTAAADTTAGSLVIVGDTVGVAFNTCKAGETLILSVDLVYDLPKATGAINPGVKVYWSAANSNVTTTASGNTLIGRCWASAALASDATTVPVKLLPTV</sequence>
<dbReference type="Proteomes" id="UP001597299">
    <property type="component" value="Unassembled WGS sequence"/>
</dbReference>
<organism evidence="1 2">
    <name type="scientific">Ancylobacter oerskovii</name>
    <dbReference type="NCBI Taxonomy" id="459519"/>
    <lineage>
        <taxon>Bacteria</taxon>
        <taxon>Pseudomonadati</taxon>
        <taxon>Pseudomonadota</taxon>
        <taxon>Alphaproteobacteria</taxon>
        <taxon>Hyphomicrobiales</taxon>
        <taxon>Xanthobacteraceae</taxon>
        <taxon>Ancylobacter</taxon>
    </lineage>
</organism>
<protein>
    <submittedName>
        <fullName evidence="1">DUF2190 family protein</fullName>
    </submittedName>
</protein>
<comment type="caution">
    <text evidence="1">The sequence shown here is derived from an EMBL/GenBank/DDBJ whole genome shotgun (WGS) entry which is preliminary data.</text>
</comment>
<keyword evidence="2" id="KW-1185">Reference proteome</keyword>
<dbReference type="InterPro" id="IPR011231">
    <property type="entry name" value="Phage_VT1-Sakai_H0018"/>
</dbReference>
<evidence type="ECO:0000313" key="2">
    <source>
        <dbReference type="Proteomes" id="UP001597299"/>
    </source>
</evidence>
<accession>A0ABW4Z3D7</accession>
<reference evidence="2" key="1">
    <citation type="journal article" date="2019" name="Int. J. Syst. Evol. Microbiol.">
        <title>The Global Catalogue of Microorganisms (GCM) 10K type strain sequencing project: providing services to taxonomists for standard genome sequencing and annotation.</title>
        <authorList>
            <consortium name="The Broad Institute Genomics Platform"/>
            <consortium name="The Broad Institute Genome Sequencing Center for Infectious Disease"/>
            <person name="Wu L."/>
            <person name="Ma J."/>
        </authorList>
    </citation>
    <scope>NUCLEOTIDE SEQUENCE [LARGE SCALE GENOMIC DNA]</scope>
    <source>
        <strain evidence="2">CCM 7435</strain>
    </source>
</reference>
<gene>
    <name evidence="1" type="ORF">ACFSNC_21025</name>
</gene>
<evidence type="ECO:0000313" key="1">
    <source>
        <dbReference type="EMBL" id="MFD2142898.1"/>
    </source>
</evidence>
<dbReference type="PIRSF" id="PIRSF030771">
    <property type="entry name" value="UCP030771"/>
    <property type="match status" value="1"/>
</dbReference>
<dbReference type="Pfam" id="PF09956">
    <property type="entry name" value="Phage_cement_2"/>
    <property type="match status" value="1"/>
</dbReference>
<dbReference type="RefSeq" id="WP_213356141.1">
    <property type="nucleotide sequence ID" value="NZ_JAHBGB010000044.1"/>
</dbReference>
<name>A0ABW4Z3D7_9HYPH</name>